<dbReference type="Gene3D" id="3.40.1390.30">
    <property type="entry name" value="NIF3 (NGG1p interacting factor 3)-like"/>
    <property type="match status" value="2"/>
</dbReference>
<dbReference type="InterPro" id="IPR036069">
    <property type="entry name" value="DUF34/NIF3_sf"/>
</dbReference>
<dbReference type="EMBL" id="JAUDDZ010000001">
    <property type="protein sequence ID" value="MDM8273944.1"/>
    <property type="molecule type" value="Genomic_DNA"/>
</dbReference>
<dbReference type="InterPro" id="IPR002678">
    <property type="entry name" value="DUF34/NIF3"/>
</dbReference>
<sequence>MTIEALLSYLLDRYPVEQAESWDHVGLSAGDPHAEVTGVLVALDASAEAVRRAADLGANVLVTHHPVYISAPKSFTPAPDAEHNAAGAAVFEAIRRGVSIISLHTNLDRDPEARNHLASLLGATPEGSFEHPDDAALPGLGSVGVIPTTTLGDVARLAANAFSSDPRVWGPPERSVRRIAVLGGSLGDLAELALSSHVDAVVCGEAGYHVCQDLWLRGCSVVLLGHDRSEQPFVDILSKAVASAGIDPSSIATMECPRQWWTTYEGERA</sequence>
<name>A0ABT7V7N1_9ACTN</name>
<dbReference type="RefSeq" id="WP_289543638.1">
    <property type="nucleotide sequence ID" value="NZ_JAUDDZ010000001.1"/>
</dbReference>
<accession>A0ABT7V7N1</accession>
<dbReference type="PANTHER" id="PTHR13799">
    <property type="entry name" value="NGG1 INTERACTING FACTOR 3"/>
    <property type="match status" value="1"/>
</dbReference>
<gene>
    <name evidence="5" type="ORF">QUW28_00285</name>
</gene>
<evidence type="ECO:0000256" key="2">
    <source>
        <dbReference type="ARBA" id="ARBA00011643"/>
    </source>
</evidence>
<evidence type="ECO:0000256" key="1">
    <source>
        <dbReference type="ARBA" id="ARBA00006964"/>
    </source>
</evidence>
<dbReference type="SUPFAM" id="SSF102705">
    <property type="entry name" value="NIF3 (NGG1p interacting factor 3)-like"/>
    <property type="match status" value="1"/>
</dbReference>
<comment type="similarity">
    <text evidence="1">Belongs to the GTP cyclohydrolase I type 2/NIF3 family.</text>
</comment>
<dbReference type="Pfam" id="PF01784">
    <property type="entry name" value="DUF34_NIF3"/>
    <property type="match status" value="1"/>
</dbReference>
<protein>
    <recommendedName>
        <fullName evidence="3">GTP cyclohydrolase 1 type 2 homolog</fullName>
    </recommendedName>
</protein>
<comment type="subunit">
    <text evidence="2">Homohexamer.</text>
</comment>
<dbReference type="Proteomes" id="UP001529421">
    <property type="component" value="Unassembled WGS sequence"/>
</dbReference>
<keyword evidence="6" id="KW-1185">Reference proteome</keyword>
<comment type="caution">
    <text evidence="5">The sequence shown here is derived from an EMBL/GenBank/DDBJ whole genome shotgun (WGS) entry which is preliminary data.</text>
</comment>
<organism evidence="5 6">
    <name type="scientific">Enorma phocaeensis</name>
    <dbReference type="NCBI Taxonomy" id="1871019"/>
    <lineage>
        <taxon>Bacteria</taxon>
        <taxon>Bacillati</taxon>
        <taxon>Actinomycetota</taxon>
        <taxon>Coriobacteriia</taxon>
        <taxon>Coriobacteriales</taxon>
        <taxon>Coriobacteriaceae</taxon>
        <taxon>Enorma</taxon>
    </lineage>
</organism>
<evidence type="ECO:0000256" key="3">
    <source>
        <dbReference type="ARBA" id="ARBA00022112"/>
    </source>
</evidence>
<dbReference type="PANTHER" id="PTHR13799:SF14">
    <property type="entry name" value="GTP CYCLOHYDROLASE 1 TYPE 2 HOMOLOG"/>
    <property type="match status" value="1"/>
</dbReference>
<reference evidence="6" key="1">
    <citation type="submission" date="2023-06" db="EMBL/GenBank/DDBJ databases">
        <title>Identification and characterization of horizontal gene transfer across gut microbiota members of farm animals based on homology search.</title>
        <authorList>
            <person name="Zeman M."/>
            <person name="Kubasova T."/>
            <person name="Jahodarova E."/>
            <person name="Nykrynova M."/>
            <person name="Rychlik I."/>
        </authorList>
    </citation>
    <scope>NUCLEOTIDE SEQUENCE [LARGE SCALE GENOMIC DNA]</scope>
    <source>
        <strain evidence="6">154_Feed</strain>
    </source>
</reference>
<keyword evidence="4" id="KW-0479">Metal-binding</keyword>
<proteinExistence type="inferred from homology"/>
<evidence type="ECO:0000256" key="4">
    <source>
        <dbReference type="ARBA" id="ARBA00022723"/>
    </source>
</evidence>
<evidence type="ECO:0000313" key="5">
    <source>
        <dbReference type="EMBL" id="MDM8273944.1"/>
    </source>
</evidence>
<evidence type="ECO:0000313" key="6">
    <source>
        <dbReference type="Proteomes" id="UP001529421"/>
    </source>
</evidence>